<keyword evidence="1" id="KW-0812">Transmembrane</keyword>
<sequence length="43" mass="4710">MGLSLDLITVLSNPLRIYISSPILIVLYLYITKSSSVSIHSTS</sequence>
<proteinExistence type="predicted"/>
<evidence type="ECO:0000256" key="1">
    <source>
        <dbReference type="SAM" id="Phobius"/>
    </source>
</evidence>
<evidence type="ECO:0000313" key="2">
    <source>
        <dbReference type="EMBL" id="DAE31155.1"/>
    </source>
</evidence>
<dbReference type="EMBL" id="BK059105">
    <property type="protein sequence ID" value="DAE31155.1"/>
    <property type="molecule type" value="Genomic_DNA"/>
</dbReference>
<organism evidence="2">
    <name type="scientific">virus sp. ctML55</name>
    <dbReference type="NCBI Taxonomy" id="2827627"/>
    <lineage>
        <taxon>Viruses</taxon>
    </lineage>
</organism>
<name>A0A8S5RJ08_9VIRU</name>
<feature type="transmembrane region" description="Helical" evidence="1">
    <location>
        <begin position="15"/>
        <end position="31"/>
    </location>
</feature>
<keyword evidence="1" id="KW-0472">Membrane</keyword>
<keyword evidence="1" id="KW-1133">Transmembrane helix</keyword>
<reference evidence="2" key="1">
    <citation type="journal article" date="2021" name="Proc. Natl. Acad. Sci. U.S.A.">
        <title>A Catalog of Tens of Thousands of Viruses from Human Metagenomes Reveals Hidden Associations with Chronic Diseases.</title>
        <authorList>
            <person name="Tisza M.J."/>
            <person name="Buck C.B."/>
        </authorList>
    </citation>
    <scope>NUCLEOTIDE SEQUENCE</scope>
    <source>
        <strain evidence="2">CtML55</strain>
    </source>
</reference>
<protein>
    <submittedName>
        <fullName evidence="2">Uncharacterized protein</fullName>
    </submittedName>
</protein>
<accession>A0A8S5RJ08</accession>